<dbReference type="GO" id="GO:0016462">
    <property type="term" value="F:pyrophosphatase activity"/>
    <property type="evidence" value="ECO:0007669"/>
    <property type="project" value="TreeGrafter"/>
</dbReference>
<evidence type="ECO:0000259" key="1">
    <source>
        <dbReference type="Pfam" id="PF02541"/>
    </source>
</evidence>
<dbReference type="Pfam" id="PF02541">
    <property type="entry name" value="Ppx-GppA"/>
    <property type="match status" value="1"/>
</dbReference>
<dbReference type="RefSeq" id="WP_196099056.1">
    <property type="nucleotide sequence ID" value="NZ_CP064939.1"/>
</dbReference>
<dbReference type="CDD" id="cd24055">
    <property type="entry name" value="ASKHA_NBD_ChPPX-like"/>
    <property type="match status" value="1"/>
</dbReference>
<name>A0A7S9PZ57_9SPHI</name>
<dbReference type="PANTHER" id="PTHR30005">
    <property type="entry name" value="EXOPOLYPHOSPHATASE"/>
    <property type="match status" value="1"/>
</dbReference>
<dbReference type="SUPFAM" id="SSF53067">
    <property type="entry name" value="Actin-like ATPase domain"/>
    <property type="match status" value="2"/>
</dbReference>
<proteinExistence type="predicted"/>
<keyword evidence="3" id="KW-1185">Reference proteome</keyword>
<dbReference type="InterPro" id="IPR043129">
    <property type="entry name" value="ATPase_NBD"/>
</dbReference>
<accession>A0A7S9PZ57</accession>
<organism evidence="2 3">
    <name type="scientific">Pedobacter endophyticus</name>
    <dbReference type="NCBI Taxonomy" id="2789740"/>
    <lineage>
        <taxon>Bacteria</taxon>
        <taxon>Pseudomonadati</taxon>
        <taxon>Bacteroidota</taxon>
        <taxon>Sphingobacteriia</taxon>
        <taxon>Sphingobacteriales</taxon>
        <taxon>Sphingobacteriaceae</taxon>
        <taxon>Pedobacter</taxon>
    </lineage>
</organism>
<feature type="domain" description="Ppx/GppA phosphatase N-terminal" evidence="1">
    <location>
        <begin position="17"/>
        <end position="305"/>
    </location>
</feature>
<protein>
    <submittedName>
        <fullName evidence="2">Exopolyphosphatase</fullName>
    </submittedName>
</protein>
<reference evidence="2 3" key="1">
    <citation type="submission" date="2020-11" db="EMBL/GenBank/DDBJ databases">
        <title>Pedobacter endophytica, an endophytic bacteria isolated form Carex pumila.</title>
        <authorList>
            <person name="Peng Y."/>
            <person name="Jiang L."/>
            <person name="Lee J."/>
        </authorList>
    </citation>
    <scope>NUCLEOTIDE SEQUENCE [LARGE SCALE GENOMIC DNA]</scope>
    <source>
        <strain evidence="2 3">JBR3-12</strain>
    </source>
</reference>
<dbReference type="PANTHER" id="PTHR30005:SF0">
    <property type="entry name" value="RETROGRADE REGULATION PROTEIN 2"/>
    <property type="match status" value="1"/>
</dbReference>
<gene>
    <name evidence="2" type="ORF">IZT61_21540</name>
</gene>
<dbReference type="InterPro" id="IPR003695">
    <property type="entry name" value="Ppx_GppA_N"/>
</dbReference>
<dbReference type="EMBL" id="CP064939">
    <property type="protein sequence ID" value="QPH39590.1"/>
    <property type="molecule type" value="Genomic_DNA"/>
</dbReference>
<dbReference type="Gene3D" id="3.30.420.150">
    <property type="entry name" value="Exopolyphosphatase. Domain 2"/>
    <property type="match status" value="1"/>
</dbReference>
<dbReference type="Proteomes" id="UP000594759">
    <property type="component" value="Chromosome"/>
</dbReference>
<dbReference type="Gene3D" id="3.30.420.40">
    <property type="match status" value="1"/>
</dbReference>
<evidence type="ECO:0000313" key="3">
    <source>
        <dbReference type="Proteomes" id="UP000594759"/>
    </source>
</evidence>
<sequence length="307" mass="33562">MRIAAIDLGTNTFHLLIAEVGGANINVLFKTNVPVKLGEGRINENVIIPAAFERGISCLKDFNSKIIDFGVDTVVATATSAVRSAQNGQEFVAAAKAEANISIAVISGDEEAELIYKGVKLSGAVSARSLIMDIGGGSVEFILCDEDELIWKKSYNIGAARLMQQFFKTDPISDNDKNAILFHIQNELADLFEIAAQFQPTTLIGSAGAFETFAELIERKHLRTIDLANLKTYQFNFDDYIAISLQLLNATHQQRAEMPGMIPLRIDMVMMATLITNYVLGRLKINNLVLSTYDLKMGIIANALNNA</sequence>
<evidence type="ECO:0000313" key="2">
    <source>
        <dbReference type="EMBL" id="QPH39590.1"/>
    </source>
</evidence>
<dbReference type="KEGG" id="pex:IZT61_21540"/>
<dbReference type="InterPro" id="IPR050273">
    <property type="entry name" value="GppA/Ppx_hydrolase"/>
</dbReference>
<dbReference type="AlphaFoldDB" id="A0A7S9PZ57"/>